<dbReference type="Proteomes" id="UP001056012">
    <property type="component" value="Chromosome 5"/>
</dbReference>
<gene>
    <name evidence="2" type="ORF">yc1106_07303</name>
</gene>
<sequence length="73" mass="7956">MPTQSHADVTVTGLTEPNQNINRMSEDVGHMAAGHKANLKNQNTSEESKKKSAEALKKLGGEEAFYEKQGRGE</sequence>
<feature type="region of interest" description="Disordered" evidence="1">
    <location>
        <begin position="1"/>
        <end position="21"/>
    </location>
</feature>
<protein>
    <submittedName>
        <fullName evidence="2">Conidiation-specific protein 6</fullName>
    </submittedName>
</protein>
<dbReference type="AlphaFoldDB" id="A0A9Q8ZEJ1"/>
<proteinExistence type="predicted"/>
<accession>A0A9Q8ZEJ1</accession>
<evidence type="ECO:0000313" key="3">
    <source>
        <dbReference type="Proteomes" id="UP001056012"/>
    </source>
</evidence>
<organism evidence="2 3">
    <name type="scientific">Curvularia clavata</name>
    <dbReference type="NCBI Taxonomy" id="95742"/>
    <lineage>
        <taxon>Eukaryota</taxon>
        <taxon>Fungi</taxon>
        <taxon>Dikarya</taxon>
        <taxon>Ascomycota</taxon>
        <taxon>Pezizomycotina</taxon>
        <taxon>Dothideomycetes</taxon>
        <taxon>Pleosporomycetidae</taxon>
        <taxon>Pleosporales</taxon>
        <taxon>Pleosporineae</taxon>
        <taxon>Pleosporaceae</taxon>
        <taxon>Curvularia</taxon>
    </lineage>
</organism>
<evidence type="ECO:0000256" key="1">
    <source>
        <dbReference type="SAM" id="MobiDB-lite"/>
    </source>
</evidence>
<dbReference type="InterPro" id="IPR018824">
    <property type="entry name" value="Conidiation-specific_6"/>
</dbReference>
<reference evidence="2" key="1">
    <citation type="submission" date="2021-12" db="EMBL/GenBank/DDBJ databases">
        <title>Curvularia clavata genome.</title>
        <authorList>
            <person name="Cao Y."/>
        </authorList>
    </citation>
    <scope>NUCLEOTIDE SEQUENCE</scope>
    <source>
        <strain evidence="2">Yc1106</strain>
    </source>
</reference>
<dbReference type="EMBL" id="CP089278">
    <property type="protein sequence ID" value="USP80029.1"/>
    <property type="molecule type" value="Genomic_DNA"/>
</dbReference>
<name>A0A9Q8ZEJ1_CURCL</name>
<dbReference type="OrthoDB" id="5419162at2759"/>
<dbReference type="Pfam" id="PF10346">
    <property type="entry name" value="Con-6"/>
    <property type="match status" value="1"/>
</dbReference>
<evidence type="ECO:0000313" key="2">
    <source>
        <dbReference type="EMBL" id="USP80029.1"/>
    </source>
</evidence>
<keyword evidence="3" id="KW-1185">Reference proteome</keyword>
<dbReference type="VEuPathDB" id="FungiDB:yc1106_07303"/>